<evidence type="ECO:0000313" key="7">
    <source>
        <dbReference type="EMBL" id="CUU08682.1"/>
    </source>
</evidence>
<dbReference type="RefSeq" id="WP_082349301.1">
    <property type="nucleotide sequence ID" value="NZ_CZVI01000010.1"/>
</dbReference>
<feature type="repeat" description="TPR" evidence="3">
    <location>
        <begin position="287"/>
        <end position="320"/>
    </location>
</feature>
<feature type="coiled-coil region" evidence="4">
    <location>
        <begin position="134"/>
        <end position="182"/>
    </location>
</feature>
<dbReference type="InterPro" id="IPR013105">
    <property type="entry name" value="TPR_2"/>
</dbReference>
<evidence type="ECO:0000256" key="2">
    <source>
        <dbReference type="ARBA" id="ARBA00022803"/>
    </source>
</evidence>
<reference evidence="8 9" key="1">
    <citation type="submission" date="2015-11" db="EMBL/GenBank/DDBJ databases">
        <authorList>
            <person name="Varghese N."/>
        </authorList>
    </citation>
    <scope>NUCLEOTIDE SEQUENCE [LARGE SCALE GENOMIC DNA]</scope>
    <source>
        <strain evidence="6 9">JGI-8</strain>
    </source>
</reference>
<accession>A0A0P1LW22</accession>
<gene>
    <name evidence="7" type="ORF">JGI4_02157</name>
    <name evidence="6" type="ORF">JGI8_00964</name>
</gene>
<keyword evidence="4" id="KW-0175">Coiled coil</keyword>
<keyword evidence="2 3" id="KW-0802">TPR repeat</keyword>
<dbReference type="Pfam" id="PF00515">
    <property type="entry name" value="TPR_1"/>
    <property type="match status" value="3"/>
</dbReference>
<dbReference type="InterPro" id="IPR011990">
    <property type="entry name" value="TPR-like_helical_dom_sf"/>
</dbReference>
<dbReference type="PANTHER" id="PTHR44943">
    <property type="entry name" value="CELLULOSE SYNTHASE OPERON PROTEIN C"/>
    <property type="match status" value="1"/>
</dbReference>
<dbReference type="NCBIfam" id="NF047558">
    <property type="entry name" value="TPR_END_plus"/>
    <property type="match status" value="1"/>
</dbReference>
<keyword evidence="5" id="KW-0812">Transmembrane</keyword>
<dbReference type="SMART" id="SM00028">
    <property type="entry name" value="TPR"/>
    <property type="match status" value="4"/>
</dbReference>
<name>A0A0P1LVX4_9BACT</name>
<dbReference type="Gene3D" id="1.25.40.10">
    <property type="entry name" value="Tetratricopeptide repeat domain"/>
    <property type="match status" value="2"/>
</dbReference>
<dbReference type="AlphaFoldDB" id="A0A0P1LVX4"/>
<dbReference type="SUPFAM" id="SSF48452">
    <property type="entry name" value="TPR-like"/>
    <property type="match status" value="1"/>
</dbReference>
<keyword evidence="9" id="KW-1185">Reference proteome</keyword>
<dbReference type="EMBL" id="CZVI01000010">
    <property type="protein sequence ID" value="CUS86084.1"/>
    <property type="molecule type" value="Genomic_DNA"/>
</dbReference>
<feature type="transmembrane region" description="Helical" evidence="5">
    <location>
        <begin position="104"/>
        <end position="129"/>
    </location>
</feature>
<dbReference type="InterPro" id="IPR051685">
    <property type="entry name" value="Ycf3/AcsC/BcsC/TPR_MFPF"/>
</dbReference>
<accession>A0A0P1M9M6</accession>
<accession>A0A0S4NBX8</accession>
<feature type="repeat" description="TPR" evidence="3">
    <location>
        <begin position="321"/>
        <end position="354"/>
    </location>
</feature>
<accession>A0A0P1MA19</accession>
<accession>A0A0P1NU15</accession>
<evidence type="ECO:0000313" key="6">
    <source>
        <dbReference type="EMBL" id="CUS86084.1"/>
    </source>
</evidence>
<evidence type="ECO:0000313" key="8">
    <source>
        <dbReference type="Proteomes" id="UP000182011"/>
    </source>
</evidence>
<dbReference type="Pfam" id="PF07719">
    <property type="entry name" value="TPR_2"/>
    <property type="match status" value="1"/>
</dbReference>
<dbReference type="PANTHER" id="PTHR44943:SF4">
    <property type="entry name" value="TPR REPEAT-CONTAINING PROTEIN MJ0798"/>
    <property type="match status" value="1"/>
</dbReference>
<accession>A0A0P1LVX4</accession>
<evidence type="ECO:0000256" key="1">
    <source>
        <dbReference type="ARBA" id="ARBA00022737"/>
    </source>
</evidence>
<keyword evidence="5" id="KW-1133">Transmembrane helix</keyword>
<evidence type="ECO:0000256" key="4">
    <source>
        <dbReference type="SAM" id="Coils"/>
    </source>
</evidence>
<dbReference type="STRING" id="1633631.GCA_001442925_02150"/>
<feature type="repeat" description="TPR" evidence="3">
    <location>
        <begin position="253"/>
        <end position="286"/>
    </location>
</feature>
<dbReference type="PROSITE" id="PS50293">
    <property type="entry name" value="TPR_REGION"/>
    <property type="match status" value="2"/>
</dbReference>
<dbReference type="EMBL" id="FAOP01000010">
    <property type="protein sequence ID" value="CUU08682.1"/>
    <property type="molecule type" value="Genomic_DNA"/>
</dbReference>
<dbReference type="Proteomes" id="UP000182011">
    <property type="component" value="Unassembled WGS sequence"/>
</dbReference>
<sequence length="378" mass="43513">MKPQDNKGSHNYVAVFPLLEHNRKFRKLSKEFVAMTMNWKRMLLMLLSLTILIYSLPNIVFGEEKSSVKSIYSSNTAVGSGLTEESIVREAQRSLDRAINVLNIVATLLGVLVGVLTLIFVLGSAWGFLEFRKVSKLREQMEKYRDEARKAVEEVREEAEKVKPIVERIKKTEEEVNNLRKEITPSLITEALSEALKKKLDKYGEKIRLLELFGIPLKFEDYYNRGIEFYFKGKYEEALESFNKVIELKPDFAKAWFNKSVILGKLARYNEALEACDKAIQLSPDFAEAWNNKGAILGELGKYKEALEAINKAIELKPDYPDAWYNKACIYSLKGDRGNALKHLSKAIELNPEYKELAKKDEDFKILWDDEEFKNITT</sequence>
<evidence type="ECO:0000256" key="3">
    <source>
        <dbReference type="PROSITE-ProRule" id="PRU00339"/>
    </source>
</evidence>
<protein>
    <submittedName>
        <fullName evidence="7">TPR repeat-containing protein</fullName>
    </submittedName>
</protein>
<organism evidence="7 8">
    <name type="scientific">Candidatus Kryptonium thompsonii</name>
    <dbReference type="NCBI Taxonomy" id="1633631"/>
    <lineage>
        <taxon>Bacteria</taxon>
        <taxon>Pseudomonadati</taxon>
        <taxon>Candidatus Kryptoniota</taxon>
        <taxon>Candidatus Kryptonium</taxon>
    </lineage>
</organism>
<feature type="repeat" description="TPR" evidence="3">
    <location>
        <begin position="219"/>
        <end position="252"/>
    </location>
</feature>
<reference evidence="7" key="2">
    <citation type="submission" date="2015-11" db="EMBL/GenBank/DDBJ databases">
        <authorList>
            <person name="Zhang Y."/>
            <person name="Guo Z."/>
        </authorList>
    </citation>
    <scope>NUCLEOTIDE SEQUENCE [LARGE SCALE GENOMIC DNA]</scope>
    <source>
        <strain evidence="7">JGI-4</strain>
    </source>
</reference>
<dbReference type="Proteomes" id="UP000182200">
    <property type="component" value="Unassembled WGS sequence"/>
</dbReference>
<dbReference type="InterPro" id="IPR019734">
    <property type="entry name" value="TPR_rpt"/>
</dbReference>
<accession>A0A0P1LP25</accession>
<accession>A0A0P1M7E4</accession>
<evidence type="ECO:0000313" key="9">
    <source>
        <dbReference type="Proteomes" id="UP000182200"/>
    </source>
</evidence>
<keyword evidence="1" id="KW-0677">Repeat</keyword>
<proteinExistence type="predicted"/>
<evidence type="ECO:0000256" key="5">
    <source>
        <dbReference type="SAM" id="Phobius"/>
    </source>
</evidence>
<dbReference type="PROSITE" id="PS50005">
    <property type="entry name" value="TPR"/>
    <property type="match status" value="4"/>
</dbReference>
<keyword evidence="5" id="KW-0472">Membrane</keyword>